<sequence length="56" mass="6425">MTHNTNTLEMIIHFLEILVPDDDDNLAASLESRKHIPIISEVSEMNAKKRGEIHEQ</sequence>
<protein>
    <submittedName>
        <fullName evidence="1">Uncharacterized protein</fullName>
    </submittedName>
</protein>
<reference evidence="1" key="1">
    <citation type="submission" date="2021-04" db="EMBL/GenBank/DDBJ databases">
        <title>Difference and commonality of drug resistance evolution in various bacteria. and drug sensitivity profiles.</title>
        <authorList>
            <person name="Maeda T."/>
            <person name="Shibai A."/>
            <person name="Kawada K."/>
            <person name="Kotani H."/>
            <person name="Tarusawa Y."/>
            <person name="Tanabe K."/>
            <person name="Furusawa C."/>
        </authorList>
    </citation>
    <scope>NUCLEOTIDE SEQUENCE</scope>
    <source>
        <strain evidence="1">JCM 8580</strain>
    </source>
</reference>
<proteinExistence type="predicted"/>
<evidence type="ECO:0000313" key="1">
    <source>
        <dbReference type="EMBL" id="BCU54523.1"/>
    </source>
</evidence>
<dbReference type="EMBL" id="AP024590">
    <property type="protein sequence ID" value="BCU54523.1"/>
    <property type="molecule type" value="Genomic_DNA"/>
</dbReference>
<dbReference type="Proteomes" id="UP000682928">
    <property type="component" value="Chromosome"/>
</dbReference>
<dbReference type="AlphaFoldDB" id="A0AA86M6X1"/>
<gene>
    <name evidence="1" type="ORF">ENKO_11170</name>
</gene>
<organism evidence="1 2">
    <name type="scientific">Enterobacter kobei</name>
    <dbReference type="NCBI Taxonomy" id="208224"/>
    <lineage>
        <taxon>Bacteria</taxon>
        <taxon>Pseudomonadati</taxon>
        <taxon>Pseudomonadota</taxon>
        <taxon>Gammaproteobacteria</taxon>
        <taxon>Enterobacterales</taxon>
        <taxon>Enterobacteriaceae</taxon>
        <taxon>Enterobacter</taxon>
        <taxon>Enterobacter cloacae complex</taxon>
    </lineage>
</organism>
<name>A0AA86M6X1_9ENTR</name>
<accession>A0AA86M6X1</accession>
<evidence type="ECO:0000313" key="2">
    <source>
        <dbReference type="Proteomes" id="UP000682928"/>
    </source>
</evidence>